<dbReference type="RefSeq" id="WP_017224110.1">
    <property type="nucleotide sequence ID" value="NZ_JARJLM010000172.1"/>
</dbReference>
<keyword evidence="2" id="KW-1185">Reference proteome</keyword>
<protein>
    <submittedName>
        <fullName evidence="1">Uncharacterized protein</fullName>
    </submittedName>
</protein>
<comment type="caution">
    <text evidence="1">The sequence shown here is derived from an EMBL/GenBank/DDBJ whole genome shotgun (WGS) entry which is preliminary data.</text>
</comment>
<organism evidence="1 2">
    <name type="scientific">Cupriavidus basilensis</name>
    <dbReference type="NCBI Taxonomy" id="68895"/>
    <lineage>
        <taxon>Bacteria</taxon>
        <taxon>Pseudomonadati</taxon>
        <taxon>Pseudomonadota</taxon>
        <taxon>Betaproteobacteria</taxon>
        <taxon>Burkholderiales</taxon>
        <taxon>Burkholderiaceae</taxon>
        <taxon>Cupriavidus</taxon>
    </lineage>
</organism>
<sequence>MDNSLPKGFEMLEPLVADWSLPTQNARQERRKASSRGELRYFYDNMLPKLPAILSHLDGYPLGELPAATARLFALSLSLAEVAPHIELYNGNPGVPFSFAEDRFAAEHGETAF</sequence>
<name>A0ABT6ALK8_9BURK</name>
<gene>
    <name evidence="1" type="ORF">P3W85_10215</name>
</gene>
<evidence type="ECO:0000313" key="2">
    <source>
        <dbReference type="Proteomes" id="UP001216674"/>
    </source>
</evidence>
<dbReference type="EMBL" id="JARJLM010000172">
    <property type="protein sequence ID" value="MDF3833319.1"/>
    <property type="molecule type" value="Genomic_DNA"/>
</dbReference>
<reference evidence="1 2" key="1">
    <citation type="submission" date="2023-03" db="EMBL/GenBank/DDBJ databases">
        <title>Draft assemblies of triclosan tolerant bacteria isolated from returned activated sludge.</title>
        <authorList>
            <person name="Van Hamelsveld S."/>
        </authorList>
    </citation>
    <scope>NUCLEOTIDE SEQUENCE [LARGE SCALE GENOMIC DNA]</scope>
    <source>
        <strain evidence="1 2">GW210010_S58</strain>
    </source>
</reference>
<accession>A0ABT6ALK8</accession>
<dbReference type="Proteomes" id="UP001216674">
    <property type="component" value="Unassembled WGS sequence"/>
</dbReference>
<proteinExistence type="predicted"/>
<evidence type="ECO:0000313" key="1">
    <source>
        <dbReference type="EMBL" id="MDF3833319.1"/>
    </source>
</evidence>